<dbReference type="Proteomes" id="UP000322976">
    <property type="component" value="Unassembled WGS sequence"/>
</dbReference>
<gene>
    <name evidence="1" type="ORF">FWJ32_00235</name>
</gene>
<proteinExistence type="predicted"/>
<protein>
    <recommendedName>
        <fullName evidence="3">Flagellar protein</fullName>
    </recommendedName>
</protein>
<evidence type="ECO:0008006" key="3">
    <source>
        <dbReference type="Google" id="ProtNLM"/>
    </source>
</evidence>
<dbReference type="RefSeq" id="WP_149543969.1">
    <property type="nucleotide sequence ID" value="NZ_VTPS01000001.1"/>
</dbReference>
<comment type="caution">
    <text evidence="1">The sequence shown here is derived from an EMBL/GenBank/DDBJ whole genome shotgun (WGS) entry which is preliminary data.</text>
</comment>
<dbReference type="EMBL" id="VTPS01000001">
    <property type="protein sequence ID" value="TZE83351.1"/>
    <property type="molecule type" value="Genomic_DNA"/>
</dbReference>
<name>A0A5D8QFR8_9THEO</name>
<evidence type="ECO:0000313" key="1">
    <source>
        <dbReference type="EMBL" id="TZE83351.1"/>
    </source>
</evidence>
<dbReference type="AlphaFoldDB" id="A0A5D8QFR8"/>
<accession>A0A5D8QFR8</accession>
<dbReference type="NCBIfam" id="TIGR02530">
    <property type="entry name" value="flg_new"/>
    <property type="match status" value="1"/>
</dbReference>
<evidence type="ECO:0000313" key="2">
    <source>
        <dbReference type="Proteomes" id="UP000322976"/>
    </source>
</evidence>
<sequence>MIINKILPEQLTGPVKSENHEAKDNSFKKVLDEELKTTEYLNFSKHASERIEGRNIYLSQDDINKLSSAVKKAQDKGIKNSLVLMDDRAFIVNIKSRTVITAVDGQHLKENVFTNIDGAVIV</sequence>
<dbReference type="Pfam" id="PF12611">
    <property type="entry name" value="Flagellar_put"/>
    <property type="match status" value="1"/>
</dbReference>
<reference evidence="1 2" key="1">
    <citation type="submission" date="2019-08" db="EMBL/GenBank/DDBJ databases">
        <title>Calorimonas adulescens gen. nov., sp. nov., an anaerobic thermophilic bacterium from Sakhalin hot spring.</title>
        <authorList>
            <person name="Khomyakova M.A."/>
            <person name="Merkel A.Y."/>
            <person name="Novikov A."/>
            <person name="Bonch-Osmolovskaya E.A."/>
            <person name="Slobodkin A.I."/>
        </authorList>
    </citation>
    <scope>NUCLEOTIDE SEQUENCE [LARGE SCALE GENOMIC DNA]</scope>
    <source>
        <strain evidence="1 2">A05MB</strain>
    </source>
</reference>
<dbReference type="InterPro" id="IPR013367">
    <property type="entry name" value="Flagellar_put"/>
</dbReference>
<keyword evidence="2" id="KW-1185">Reference proteome</keyword>
<organism evidence="1 2">
    <name type="scientific">Calorimonas adulescens</name>
    <dbReference type="NCBI Taxonomy" id="2606906"/>
    <lineage>
        <taxon>Bacteria</taxon>
        <taxon>Bacillati</taxon>
        <taxon>Bacillota</taxon>
        <taxon>Clostridia</taxon>
        <taxon>Thermoanaerobacterales</taxon>
        <taxon>Thermoanaerobacteraceae</taxon>
        <taxon>Calorimonas</taxon>
    </lineage>
</organism>